<dbReference type="EMBL" id="JAPWTJ010000929">
    <property type="protein sequence ID" value="KAJ8974801.1"/>
    <property type="molecule type" value="Genomic_DNA"/>
</dbReference>
<organism evidence="2 3">
    <name type="scientific">Molorchus minor</name>
    <dbReference type="NCBI Taxonomy" id="1323400"/>
    <lineage>
        <taxon>Eukaryota</taxon>
        <taxon>Metazoa</taxon>
        <taxon>Ecdysozoa</taxon>
        <taxon>Arthropoda</taxon>
        <taxon>Hexapoda</taxon>
        <taxon>Insecta</taxon>
        <taxon>Pterygota</taxon>
        <taxon>Neoptera</taxon>
        <taxon>Endopterygota</taxon>
        <taxon>Coleoptera</taxon>
        <taxon>Polyphaga</taxon>
        <taxon>Cucujiformia</taxon>
        <taxon>Chrysomeloidea</taxon>
        <taxon>Cerambycidae</taxon>
        <taxon>Lamiinae</taxon>
        <taxon>Monochamini</taxon>
        <taxon>Molorchus</taxon>
    </lineage>
</organism>
<dbReference type="Pfam" id="PF00626">
    <property type="entry name" value="Gelsolin"/>
    <property type="match status" value="4"/>
</dbReference>
<keyword evidence="3" id="KW-1185">Reference proteome</keyword>
<dbReference type="CDD" id="cd11292">
    <property type="entry name" value="gelsolin_S3_like"/>
    <property type="match status" value="1"/>
</dbReference>
<feature type="domain" description="Gelsolin-like" evidence="1">
    <location>
        <begin position="254"/>
        <end position="323"/>
    </location>
</feature>
<gene>
    <name evidence="2" type="ORF">NQ317_000402</name>
</gene>
<evidence type="ECO:0000313" key="3">
    <source>
        <dbReference type="Proteomes" id="UP001162164"/>
    </source>
</evidence>
<accession>A0ABQ9J9Y4</accession>
<evidence type="ECO:0000313" key="2">
    <source>
        <dbReference type="EMBL" id="KAJ8974801.1"/>
    </source>
</evidence>
<evidence type="ECO:0000259" key="1">
    <source>
        <dbReference type="Pfam" id="PF00626"/>
    </source>
</evidence>
<protein>
    <recommendedName>
        <fullName evidence="1">Gelsolin-like domain-containing protein</fullName>
    </recommendedName>
</protein>
<dbReference type="SUPFAM" id="SSF55753">
    <property type="entry name" value="Actin depolymerizing proteins"/>
    <property type="match status" value="4"/>
</dbReference>
<dbReference type="PANTHER" id="PTHR11977">
    <property type="entry name" value="VILLIN"/>
    <property type="match status" value="1"/>
</dbReference>
<dbReference type="InterPro" id="IPR007122">
    <property type="entry name" value="Villin/Gelsolin"/>
</dbReference>
<dbReference type="SMART" id="SM00262">
    <property type="entry name" value="GEL"/>
    <property type="match status" value="4"/>
</dbReference>
<name>A0ABQ9J9Y4_9CUCU</name>
<dbReference type="InterPro" id="IPR029006">
    <property type="entry name" value="ADF-H/Gelsolin-like_dom_sf"/>
</dbReference>
<feature type="domain" description="Gelsolin-like" evidence="1">
    <location>
        <begin position="5"/>
        <end position="96"/>
    </location>
</feature>
<feature type="domain" description="Gelsolin-like" evidence="1">
    <location>
        <begin position="129"/>
        <end position="193"/>
    </location>
</feature>
<dbReference type="Gene3D" id="3.40.20.10">
    <property type="entry name" value="Severin"/>
    <property type="match status" value="4"/>
</dbReference>
<dbReference type="PANTHER" id="PTHR11977:SF137">
    <property type="entry name" value="VILLIN-LIKE PROTEIN QUAIL"/>
    <property type="match status" value="1"/>
</dbReference>
<reference evidence="2" key="1">
    <citation type="journal article" date="2023" name="Insect Mol. Biol.">
        <title>Genome sequencing provides insights into the evolution of gene families encoding plant cell wall-degrading enzymes in longhorned beetles.</title>
        <authorList>
            <person name="Shin N.R."/>
            <person name="Okamura Y."/>
            <person name="Kirsch R."/>
            <person name="Pauchet Y."/>
        </authorList>
    </citation>
    <scope>NUCLEOTIDE SEQUENCE</scope>
    <source>
        <strain evidence="2">MMC_N1</strain>
    </source>
</reference>
<dbReference type="Proteomes" id="UP001162164">
    <property type="component" value="Unassembled WGS sequence"/>
</dbReference>
<dbReference type="CDD" id="cd11293">
    <property type="entry name" value="gelsolin_S4_like"/>
    <property type="match status" value="1"/>
</dbReference>
<feature type="domain" description="Gelsolin-like" evidence="1">
    <location>
        <begin position="383"/>
        <end position="460"/>
    </location>
</feature>
<comment type="caution">
    <text evidence="2">The sequence shown here is derived from an EMBL/GenBank/DDBJ whole genome shotgun (WGS) entry which is preliminary data.</text>
</comment>
<dbReference type="PRINTS" id="PR00597">
    <property type="entry name" value="GELSOLIN"/>
</dbReference>
<sequence length="531" mass="61258">MNVVAIPKDQYGTFYDTDSYIIYASSQYGQPCGVDTVSRDVKSPCMEYHIHFWLGSRTNPDKSGVAAYKTVELDGFLNFLTTQHRETEGNESPRFLSYFKSGIRILRPELIQENHAKLYRVKGKRIPVLNEMPQLSWDYFNSSDVFIIHTPNNIFIWTGRAANAIEKLHATKIAKDLKEEFNINNIVFVDDGYEKTLSDDNKREFNKYLCLDKRLILPENNDVEKNGTCQRSSIRLYRCSENNGKYRVAEIRSGPLEQSDLTADDVFIVDHEIYGIWVWVGKRANEKERSEALRNARGFVKKKKYPSNTKVTRVVDGYEPTEFKMLFSTWKDDVKGGKPSILLSKYDAITMEDRPTLAAETQLIDDGSGTLTIWRIKQSHIVEIPKRTPRLLFSGDCYIVLYTYSTSSDQKHLLYCWLGLHATQEDINSTTQKLNEIDDELGQLGFQARIIQNRETAHFLQLFKGKLTIFKGKGTDYDDPAGRDMNIAIIHIKQEREPPTFTGFFPSWDKKFWKVSINLSSNHHSKKAIRN</sequence>
<dbReference type="InterPro" id="IPR007123">
    <property type="entry name" value="Gelsolin-like_dom"/>
</dbReference>
<proteinExistence type="predicted"/>